<evidence type="ECO:0000313" key="1">
    <source>
        <dbReference type="EMBL" id="GES38558.1"/>
    </source>
</evidence>
<sequence>MMRRYDRIERVDVTGTPVAPPRSGADSAATAVVTALTVWTVTAAAGAGLYGLHRWAEHRRGAAWDSEWRGLGTTPGRPA</sequence>
<evidence type="ECO:0000313" key="2">
    <source>
        <dbReference type="Proteomes" id="UP000325466"/>
    </source>
</evidence>
<dbReference type="Proteomes" id="UP000325466">
    <property type="component" value="Unassembled WGS sequence"/>
</dbReference>
<keyword evidence="2" id="KW-1185">Reference proteome</keyword>
<proteinExistence type="predicted"/>
<organism evidence="1 2">
    <name type="scientific">Rhodococcus aetherivorans</name>
    <dbReference type="NCBI Taxonomy" id="191292"/>
    <lineage>
        <taxon>Bacteria</taxon>
        <taxon>Bacillati</taxon>
        <taxon>Actinomycetota</taxon>
        <taxon>Actinomycetes</taxon>
        <taxon>Mycobacteriales</taxon>
        <taxon>Nocardiaceae</taxon>
        <taxon>Rhodococcus</taxon>
    </lineage>
</organism>
<name>A0ABQ0YPT3_9NOCA</name>
<reference evidence="1 2" key="1">
    <citation type="journal article" date="2018" name="Biodegradation">
        <title>1,4-Dioxane degradation characteristics of Rhodococcus aetherivorans JCM 14343.</title>
        <authorList>
            <person name="Inoue D."/>
            <person name="Tsunoda T."/>
            <person name="Yamamoto N."/>
            <person name="Ike M."/>
            <person name="Sei K."/>
        </authorList>
    </citation>
    <scope>NUCLEOTIDE SEQUENCE [LARGE SCALE GENOMIC DNA]</scope>
    <source>
        <strain evidence="1 2">JCM 14343</strain>
    </source>
</reference>
<protein>
    <submittedName>
        <fullName evidence="1">Uncharacterized protein</fullName>
    </submittedName>
</protein>
<gene>
    <name evidence="1" type="ORF">RAJCM14343_3823</name>
</gene>
<dbReference type="EMBL" id="BLAH01000095">
    <property type="protein sequence ID" value="GES38558.1"/>
    <property type="molecule type" value="Genomic_DNA"/>
</dbReference>
<comment type="caution">
    <text evidence="1">The sequence shown here is derived from an EMBL/GenBank/DDBJ whole genome shotgun (WGS) entry which is preliminary data.</text>
</comment>
<accession>A0ABQ0YPT3</accession>